<dbReference type="Proteomes" id="UP001500420">
    <property type="component" value="Unassembled WGS sequence"/>
</dbReference>
<evidence type="ECO:0000256" key="1">
    <source>
        <dbReference type="SAM" id="Phobius"/>
    </source>
</evidence>
<feature type="transmembrane region" description="Helical" evidence="1">
    <location>
        <begin position="6"/>
        <end position="27"/>
    </location>
</feature>
<gene>
    <name evidence="2" type="ORF">GCM10009020_08380</name>
</gene>
<evidence type="ECO:0000313" key="3">
    <source>
        <dbReference type="Proteomes" id="UP001500420"/>
    </source>
</evidence>
<dbReference type="InterPro" id="IPR058339">
    <property type="entry name" value="DUF8026"/>
</dbReference>
<keyword evidence="1" id="KW-0472">Membrane</keyword>
<accession>A0AAV3T6Z4</accession>
<dbReference type="AlphaFoldDB" id="A0AAV3T6Z4"/>
<keyword evidence="1" id="KW-1133">Transmembrane helix</keyword>
<reference evidence="2 3" key="1">
    <citation type="journal article" date="2019" name="Int. J. Syst. Evol. Microbiol.">
        <title>The Global Catalogue of Microorganisms (GCM) 10K type strain sequencing project: providing services to taxonomists for standard genome sequencing and annotation.</title>
        <authorList>
            <consortium name="The Broad Institute Genomics Platform"/>
            <consortium name="The Broad Institute Genome Sequencing Center for Infectious Disease"/>
            <person name="Wu L."/>
            <person name="Ma J."/>
        </authorList>
    </citation>
    <scope>NUCLEOTIDE SEQUENCE [LARGE SCALE GENOMIC DNA]</scope>
    <source>
        <strain evidence="2 3">JCM 16328</strain>
    </source>
</reference>
<comment type="caution">
    <text evidence="2">The sequence shown here is derived from an EMBL/GenBank/DDBJ whole genome shotgun (WGS) entry which is preliminary data.</text>
</comment>
<proteinExistence type="predicted"/>
<keyword evidence="1" id="KW-0812">Transmembrane</keyword>
<name>A0AAV3T6Z4_9EURY</name>
<protein>
    <submittedName>
        <fullName evidence="2">Uncharacterized protein</fullName>
    </submittedName>
</protein>
<evidence type="ECO:0000313" key="2">
    <source>
        <dbReference type="EMBL" id="GAA0665614.1"/>
    </source>
</evidence>
<dbReference type="Pfam" id="PF26069">
    <property type="entry name" value="DUF8026"/>
    <property type="match status" value="1"/>
</dbReference>
<dbReference type="EMBL" id="BAAADV010000001">
    <property type="protein sequence ID" value="GAA0665614.1"/>
    <property type="molecule type" value="Genomic_DNA"/>
</dbReference>
<dbReference type="RefSeq" id="WP_343772627.1">
    <property type="nucleotide sequence ID" value="NZ_BAAADV010000001.1"/>
</dbReference>
<sequence>MALSLTTWVVMLLMMAVLWGGGTAAIWRSMHDEDRKLDLIRDQGKIDTYSPRAMADLREWVQANPADPYADEARERYNECVETLREIDEPFYDWSDDEIEELERL</sequence>
<keyword evidence="3" id="KW-1185">Reference proteome</keyword>
<organism evidence="2 3">
    <name type="scientific">Natronoarchaeum mannanilyticum</name>
    <dbReference type="NCBI Taxonomy" id="926360"/>
    <lineage>
        <taxon>Archaea</taxon>
        <taxon>Methanobacteriati</taxon>
        <taxon>Methanobacteriota</taxon>
        <taxon>Stenosarchaea group</taxon>
        <taxon>Halobacteria</taxon>
        <taxon>Halobacteriales</taxon>
        <taxon>Natronoarchaeaceae</taxon>
    </lineage>
</organism>